<keyword evidence="2" id="KW-0460">Magnesium</keyword>
<dbReference type="InterPro" id="IPR005299">
    <property type="entry name" value="MeTrfase_7"/>
</dbReference>
<protein>
    <submittedName>
        <fullName evidence="3">Uncharacterized protein</fullName>
    </submittedName>
</protein>
<evidence type="ECO:0000256" key="2">
    <source>
        <dbReference type="ARBA" id="ARBA00022842"/>
    </source>
</evidence>
<name>A0ABD3GVY5_9MARC</name>
<dbReference type="GO" id="GO:0046872">
    <property type="term" value="F:metal ion binding"/>
    <property type="evidence" value="ECO:0007669"/>
    <property type="project" value="UniProtKB-KW"/>
</dbReference>
<evidence type="ECO:0000313" key="4">
    <source>
        <dbReference type="Proteomes" id="UP001633002"/>
    </source>
</evidence>
<sequence length="380" mass="42673">MRQDVVVSNFKFVGMSHGDGESSYAKNSSLQGRMMAIIQPKFFAMIKSMRLPSSESPFRVADLGCSSGPNTIASVEAIIEQVKARYKDEGKGASVPEFQVFFQDLPTNDFNTLFKHLFSRPSGKAATAQNFEFMPTAVPGSFYNRLFPKSTMNIITSSHAIHWLSQIPDSVNDKASAAYNGGHSELHRSSLATVQAYAEQAERDFDHFLSARAEEVVSGGLILLVFGIRERFYPCNWIRVIHMQEDIWNTLVSEGLVSEELRDGYNSPIYMRTLEEVNKQLEKHKSEFEVEKQETVQFSFQTLLQNKHEGDPREMAKEMVKVSRGATGDSLEAYFGKTATDLFYERYEHALCELLTRENAGSAGEGLGSVTQILLGLRRK</sequence>
<dbReference type="Proteomes" id="UP001633002">
    <property type="component" value="Unassembled WGS sequence"/>
</dbReference>
<keyword evidence="4" id="KW-1185">Reference proteome</keyword>
<dbReference type="InterPro" id="IPR042086">
    <property type="entry name" value="MeTrfase_capping"/>
</dbReference>
<dbReference type="Gene3D" id="1.10.1200.270">
    <property type="entry name" value="Methyltransferase, alpha-helical capping domain"/>
    <property type="match status" value="1"/>
</dbReference>
<evidence type="ECO:0000256" key="1">
    <source>
        <dbReference type="ARBA" id="ARBA00022723"/>
    </source>
</evidence>
<reference evidence="3 4" key="1">
    <citation type="submission" date="2024-09" db="EMBL/GenBank/DDBJ databases">
        <title>Chromosome-scale assembly of Riccia sorocarpa.</title>
        <authorList>
            <person name="Paukszto L."/>
        </authorList>
    </citation>
    <scope>NUCLEOTIDE SEQUENCE [LARGE SCALE GENOMIC DNA]</scope>
    <source>
        <strain evidence="3">LP-2024</strain>
        <tissue evidence="3">Aerial parts of the thallus</tissue>
    </source>
</reference>
<dbReference type="Gene3D" id="3.40.50.150">
    <property type="entry name" value="Vaccinia Virus protein VP39"/>
    <property type="match status" value="1"/>
</dbReference>
<evidence type="ECO:0000313" key="3">
    <source>
        <dbReference type="EMBL" id="KAL3683415.1"/>
    </source>
</evidence>
<dbReference type="SUPFAM" id="SSF53335">
    <property type="entry name" value="S-adenosyl-L-methionine-dependent methyltransferases"/>
    <property type="match status" value="1"/>
</dbReference>
<organism evidence="3 4">
    <name type="scientific">Riccia sorocarpa</name>
    <dbReference type="NCBI Taxonomy" id="122646"/>
    <lineage>
        <taxon>Eukaryota</taxon>
        <taxon>Viridiplantae</taxon>
        <taxon>Streptophyta</taxon>
        <taxon>Embryophyta</taxon>
        <taxon>Marchantiophyta</taxon>
        <taxon>Marchantiopsida</taxon>
        <taxon>Marchantiidae</taxon>
        <taxon>Marchantiales</taxon>
        <taxon>Ricciaceae</taxon>
        <taxon>Riccia</taxon>
    </lineage>
</organism>
<dbReference type="InterPro" id="IPR029063">
    <property type="entry name" value="SAM-dependent_MTases_sf"/>
</dbReference>
<dbReference type="Pfam" id="PF03492">
    <property type="entry name" value="Methyltransf_7"/>
    <property type="match status" value="1"/>
</dbReference>
<keyword evidence="1" id="KW-0479">Metal-binding</keyword>
<gene>
    <name evidence="3" type="ORF">R1sor_001437</name>
</gene>
<comment type="caution">
    <text evidence="3">The sequence shown here is derived from an EMBL/GenBank/DDBJ whole genome shotgun (WGS) entry which is preliminary data.</text>
</comment>
<dbReference type="PANTHER" id="PTHR31009">
    <property type="entry name" value="S-ADENOSYL-L-METHIONINE:CARBOXYL METHYLTRANSFERASE FAMILY PROTEIN"/>
    <property type="match status" value="1"/>
</dbReference>
<proteinExistence type="predicted"/>
<accession>A0ABD3GVY5</accession>
<dbReference type="EMBL" id="JBJQOH010000006">
    <property type="protein sequence ID" value="KAL3683415.1"/>
    <property type="molecule type" value="Genomic_DNA"/>
</dbReference>
<dbReference type="AlphaFoldDB" id="A0ABD3GVY5"/>